<dbReference type="EMBL" id="JAAGUZ010000208">
    <property type="protein sequence ID" value="NEW48362.1"/>
    <property type="molecule type" value="Genomic_DNA"/>
</dbReference>
<organism evidence="3 4">
    <name type="scientific">Nocardia cyriacigeorgica</name>
    <dbReference type="NCBI Taxonomy" id="135487"/>
    <lineage>
        <taxon>Bacteria</taxon>
        <taxon>Bacillati</taxon>
        <taxon>Actinomycetota</taxon>
        <taxon>Actinomycetes</taxon>
        <taxon>Mycobacteriales</taxon>
        <taxon>Nocardiaceae</taxon>
        <taxon>Nocardia</taxon>
    </lineage>
</organism>
<accession>A0A6P1DIY5</accession>
<dbReference type="InterPro" id="IPR016161">
    <property type="entry name" value="Ald_DH/histidinol_DH"/>
</dbReference>
<dbReference type="Gene3D" id="3.40.309.10">
    <property type="entry name" value="Aldehyde Dehydrogenase, Chain A, domain 2"/>
    <property type="match status" value="1"/>
</dbReference>
<dbReference type="PANTHER" id="PTHR43353:SF5">
    <property type="entry name" value="SUCCINATE-SEMIALDEHYDE DEHYDROGENASE, MITOCHONDRIAL"/>
    <property type="match status" value="1"/>
</dbReference>
<evidence type="ECO:0000256" key="1">
    <source>
        <dbReference type="ARBA" id="ARBA00023002"/>
    </source>
</evidence>
<dbReference type="InterPro" id="IPR015590">
    <property type="entry name" value="Aldehyde_DH_dom"/>
</dbReference>
<dbReference type="RefSeq" id="WP_163830446.1">
    <property type="nucleotide sequence ID" value="NZ_JAAGUZ010000208.1"/>
</dbReference>
<reference evidence="3 4" key="1">
    <citation type="submission" date="2020-01" db="EMBL/GenBank/DDBJ databases">
        <title>Genetics and antimicrobial susceptibilities of Nocardia species isolated from the soil; a comparison with species isolated from humans.</title>
        <authorList>
            <person name="Carrasco G."/>
            <person name="Monzon S."/>
            <person name="Sansegundo M."/>
            <person name="Garcia E."/>
            <person name="Garrido N."/>
            <person name="Medina M.J."/>
            <person name="Villalon P."/>
            <person name="Ramirez-Arocha A.C."/>
            <person name="Jimenez P."/>
            <person name="Cuesta I."/>
            <person name="Valdezate S."/>
        </authorList>
    </citation>
    <scope>NUCLEOTIDE SEQUENCE [LARGE SCALE GENOMIC DNA]</scope>
    <source>
        <strain evidence="3 4">CNM20110639</strain>
    </source>
</reference>
<evidence type="ECO:0000313" key="4">
    <source>
        <dbReference type="Proteomes" id="UP000468928"/>
    </source>
</evidence>
<dbReference type="Proteomes" id="UP000468928">
    <property type="component" value="Unassembled WGS sequence"/>
</dbReference>
<dbReference type="AlphaFoldDB" id="A0A6P1DIY5"/>
<name>A0A6P1DIY5_9NOCA</name>
<evidence type="ECO:0000259" key="2">
    <source>
        <dbReference type="Pfam" id="PF00171"/>
    </source>
</evidence>
<dbReference type="InterPro" id="IPR016163">
    <property type="entry name" value="Ald_DH_C"/>
</dbReference>
<dbReference type="Pfam" id="PF00171">
    <property type="entry name" value="Aldedh"/>
    <property type="match status" value="1"/>
</dbReference>
<sequence>ELHGLHIGAELDYRADMGSLTFQRQLDTVRAHVEDAVAKGATVLAGGKHRPDLGPYFFEPTVLGDVKPGMTVYREETFGPVVSVYRVSSDD</sequence>
<feature type="non-terminal residue" evidence="3">
    <location>
        <position position="1"/>
    </location>
</feature>
<gene>
    <name evidence="3" type="ORF">GV789_28710</name>
</gene>
<dbReference type="GO" id="GO:0009450">
    <property type="term" value="P:gamma-aminobutyric acid catabolic process"/>
    <property type="evidence" value="ECO:0007669"/>
    <property type="project" value="TreeGrafter"/>
</dbReference>
<keyword evidence="1" id="KW-0560">Oxidoreductase</keyword>
<dbReference type="SUPFAM" id="SSF53720">
    <property type="entry name" value="ALDH-like"/>
    <property type="match status" value="1"/>
</dbReference>
<comment type="caution">
    <text evidence="3">The sequence shown here is derived from an EMBL/GenBank/DDBJ whole genome shotgun (WGS) entry which is preliminary data.</text>
</comment>
<dbReference type="GO" id="GO:0004777">
    <property type="term" value="F:succinate-semialdehyde dehydrogenase (NAD+) activity"/>
    <property type="evidence" value="ECO:0007669"/>
    <property type="project" value="TreeGrafter"/>
</dbReference>
<dbReference type="InterPro" id="IPR050740">
    <property type="entry name" value="Aldehyde_DH_Superfamily"/>
</dbReference>
<dbReference type="PANTHER" id="PTHR43353">
    <property type="entry name" value="SUCCINATE-SEMIALDEHYDE DEHYDROGENASE, MITOCHONDRIAL"/>
    <property type="match status" value="1"/>
</dbReference>
<protein>
    <submittedName>
        <fullName evidence="3">Aldehyde dehydrogenase family protein</fullName>
    </submittedName>
</protein>
<evidence type="ECO:0000313" key="3">
    <source>
        <dbReference type="EMBL" id="NEW48362.1"/>
    </source>
</evidence>
<feature type="domain" description="Aldehyde dehydrogenase" evidence="2">
    <location>
        <begin position="4"/>
        <end position="90"/>
    </location>
</feature>
<feature type="non-terminal residue" evidence="3">
    <location>
        <position position="91"/>
    </location>
</feature>
<proteinExistence type="predicted"/>